<accession>A0A0F8XSM9</accession>
<comment type="caution">
    <text evidence="1">The sequence shown here is derived from an EMBL/GenBank/DDBJ whole genome shotgun (WGS) entry which is preliminary data.</text>
</comment>
<feature type="non-terminal residue" evidence="1">
    <location>
        <position position="1"/>
    </location>
</feature>
<reference evidence="1" key="1">
    <citation type="journal article" date="2015" name="Nature">
        <title>Complex archaea that bridge the gap between prokaryotes and eukaryotes.</title>
        <authorList>
            <person name="Spang A."/>
            <person name="Saw J.H."/>
            <person name="Jorgensen S.L."/>
            <person name="Zaremba-Niedzwiedzka K."/>
            <person name="Martijn J."/>
            <person name="Lind A.E."/>
            <person name="van Eijk R."/>
            <person name="Schleper C."/>
            <person name="Guy L."/>
            <person name="Ettema T.J."/>
        </authorList>
    </citation>
    <scope>NUCLEOTIDE SEQUENCE</scope>
</reference>
<gene>
    <name evidence="1" type="ORF">LCGC14_2986610</name>
</gene>
<dbReference type="EMBL" id="LAZR01061132">
    <property type="protein sequence ID" value="KKK64200.1"/>
    <property type="molecule type" value="Genomic_DNA"/>
</dbReference>
<organism evidence="1">
    <name type="scientific">marine sediment metagenome</name>
    <dbReference type="NCBI Taxonomy" id="412755"/>
    <lineage>
        <taxon>unclassified sequences</taxon>
        <taxon>metagenomes</taxon>
        <taxon>ecological metagenomes</taxon>
    </lineage>
</organism>
<sequence>THEIFHGLFFSRPSYMEGCFAAWEELSPYEKEFWLLFLNWAGYDTANHYLVVNEFQAYLMQQPRRGVNYYFRELVPERLIKSYPQKEAHIRRILEAGKSGFTRSFDRLQGLLQSRPAIKGGEVITIKRQRL</sequence>
<evidence type="ECO:0000313" key="1">
    <source>
        <dbReference type="EMBL" id="KKK64200.1"/>
    </source>
</evidence>
<proteinExistence type="predicted"/>
<dbReference type="AlphaFoldDB" id="A0A0F8XSM9"/>
<name>A0A0F8XSM9_9ZZZZ</name>
<protein>
    <submittedName>
        <fullName evidence="1">Uncharacterized protein</fullName>
    </submittedName>
</protein>